<evidence type="ECO:0000313" key="2">
    <source>
        <dbReference type="Proteomes" id="UP000316921"/>
    </source>
</evidence>
<gene>
    <name evidence="1" type="ORF">Pla133_46810</name>
</gene>
<name>A0A518BRG0_9BACT</name>
<dbReference type="EMBL" id="CP036287">
    <property type="protein sequence ID" value="QDU69561.1"/>
    <property type="molecule type" value="Genomic_DNA"/>
</dbReference>
<protein>
    <submittedName>
        <fullName evidence="1">Uncharacterized protein</fullName>
    </submittedName>
</protein>
<dbReference type="Proteomes" id="UP000316921">
    <property type="component" value="Chromosome"/>
</dbReference>
<evidence type="ECO:0000313" key="1">
    <source>
        <dbReference type="EMBL" id="QDU69561.1"/>
    </source>
</evidence>
<accession>A0A518BRG0</accession>
<keyword evidence="2" id="KW-1185">Reference proteome</keyword>
<reference evidence="1 2" key="1">
    <citation type="submission" date="2019-02" db="EMBL/GenBank/DDBJ databases">
        <title>Deep-cultivation of Planctomycetes and their phenomic and genomic characterization uncovers novel biology.</title>
        <authorList>
            <person name="Wiegand S."/>
            <person name="Jogler M."/>
            <person name="Boedeker C."/>
            <person name="Pinto D."/>
            <person name="Vollmers J."/>
            <person name="Rivas-Marin E."/>
            <person name="Kohn T."/>
            <person name="Peeters S.H."/>
            <person name="Heuer A."/>
            <person name="Rast P."/>
            <person name="Oberbeckmann S."/>
            <person name="Bunk B."/>
            <person name="Jeske O."/>
            <person name="Meyerdierks A."/>
            <person name="Storesund J.E."/>
            <person name="Kallscheuer N."/>
            <person name="Luecker S."/>
            <person name="Lage O.M."/>
            <person name="Pohl T."/>
            <person name="Merkel B.J."/>
            <person name="Hornburger P."/>
            <person name="Mueller R.-W."/>
            <person name="Bruemmer F."/>
            <person name="Labrenz M."/>
            <person name="Spormann A.M."/>
            <person name="Op den Camp H."/>
            <person name="Overmann J."/>
            <person name="Amann R."/>
            <person name="Jetten M.S.M."/>
            <person name="Mascher T."/>
            <person name="Medema M.H."/>
            <person name="Devos D.P."/>
            <person name="Kaster A.-K."/>
            <person name="Ovreas L."/>
            <person name="Rohde M."/>
            <person name="Galperin M.Y."/>
            <person name="Jogler C."/>
        </authorList>
    </citation>
    <scope>NUCLEOTIDE SEQUENCE [LARGE SCALE GENOMIC DNA]</scope>
    <source>
        <strain evidence="1 2">Pla133</strain>
    </source>
</reference>
<dbReference type="AlphaFoldDB" id="A0A518BRG0"/>
<sequence>MRIWPTTFLLVLVGTAAVLILRSRAVDHRAAVPGDKAQPALAEVPHGEVGAEREEMTATLAAANSSRREAGASRGDLHLALDFGEFERLATGLELKLEPQFDGPGGTVQEIVVGSHTFEDLPLGRYRIAALVDSWHVDPDEIEHVGGRSVTLAVRPTLVIRGRVLPDPTVAQEFPGTVDVAGVFELDTTSSEPGYFVQTRTVPLEPGSSESAGRFWMSPGMLTPSAELALILPGHAAYELGQIFMPKEGTLDLGDLPFMAEEVLRVRLVDGATGASLEGGSVRALSFEQGSPFPRDRDELRRRVLLEHMAEHDPAPSAVDRDAAGLLHLPLPFGRPALIEARHPDYARETVWVGADHSPSLELEVSMASAARLEGVVLVGESGTEVVSVELTELRTGGRRLQAEMNRAGPLIEFSLAGIRPGDHELTVLGLEVPDLELDPELVAPKALAVERLSLAPGERARRTIDLDGGVLGSTIVGTFSHPYPGAVGGCRALLFEEDPLRPTRLATVDVGGAFRLTGAGAGSHDLVCGATSEDSSQLLLAHRAIDVDGAGVLEVHLAVNDVVLNGTIDPSSGASPALRFVRGEVLGGEPQAPACLAPVLRMKTDVDGRFTITGLPPGHYRFATREGDWSASYLVTADGVTKVP</sequence>
<proteinExistence type="predicted"/>
<dbReference type="KEGG" id="pbap:Pla133_46810"/>
<organism evidence="1 2">
    <name type="scientific">Engelhardtia mirabilis</name>
    <dbReference type="NCBI Taxonomy" id="2528011"/>
    <lineage>
        <taxon>Bacteria</taxon>
        <taxon>Pseudomonadati</taxon>
        <taxon>Planctomycetota</taxon>
        <taxon>Planctomycetia</taxon>
        <taxon>Planctomycetia incertae sedis</taxon>
        <taxon>Engelhardtia</taxon>
    </lineage>
</organism>